<evidence type="ECO:0000259" key="5">
    <source>
        <dbReference type="PROSITE" id="PS50011"/>
    </source>
</evidence>
<sequence>MDTIFSHLDAIAREIAKANAGLDKLGSDMYTILERLDLGESRRNSHDSNSETLPQAINPPTPPPNDVDISQATKFPPTRGLHRSIPPPFDQVQQKVLGIQISPVQSPQLKLHFTNSILSTKTPLYQSRHFHVEENGRKKHDGYGVYNEACCFEWFILKWLIERSETVNLRANSSQDGEDDMGIIMDMYLWEFILGSILVFPLSTIAQSYKNVSLGSTLATSDVTKFWPSPSGDFTFGFQRIRSGSSGFLLAIWFNKLEGKTIVWSANRNNIAPEGSKVELSIDGRLVLTDPNGQEIWARDTASAGPVNGAMLDTGNFVLATSSSGILWQSFDVPTDTILPGQVLNQRSGFVSSFSRTNASSGRFGLFLDGDLALYTIKYPIVYWSTTTGGSGNQVSFNQSGIYLHAANGTLLTLISSSNETNSTSSQFYQQAILEYDGVFRHYVYPKRSSSGRPMVWSSLHSIPDNICLLLPQHLERQGVACGFNSLCSMGTDRRPRCDCPIKYILNDPKDELGSCSRNFPEQVCKDESRGVEAFTMHEMLHTNWIGSDYEYYGDVTEDWCKQICLSDCYCVAAVHHPRKECWKKRYPLLNGRTDPSEVSKTLLKITKDNSIVGPTTTTTATPRSQAGKYPKKLSAYQAVPGVNIRSFSYNELEEATNGFEEQLGTGAFSTGQHRLLVYEHMETGSLADLLFKDSRLSWSHRVQVAIDTTKGLCYLHEECSTQIIHCDIMPQNLLLDEGLTAKIAYFGIAKLLRKDQTRTTTKIRGTRGYVAPEWFRNMPITVKVDMYSFGILLLELICCRKSCKQDVTNENEMILAEWSCDCYRRKELHLLAGDDEEAVEDIEMFKKLLMVAIWCIQENPALRPSMKKVMLTLEGSVEVSIPPDPFSFICSV</sequence>
<dbReference type="FunFam" id="1.10.510.10:FF:000237">
    <property type="entry name" value="G-type lectin S-receptor-like serine/threonine-protein kinase"/>
    <property type="match status" value="1"/>
</dbReference>
<evidence type="ECO:0000256" key="2">
    <source>
        <dbReference type="ARBA" id="ARBA00022729"/>
    </source>
</evidence>
<dbReference type="Gene3D" id="2.90.10.10">
    <property type="entry name" value="Bulb-type lectin domain"/>
    <property type="match status" value="1"/>
</dbReference>
<evidence type="ECO:0000256" key="3">
    <source>
        <dbReference type="ARBA" id="ARBA00023180"/>
    </source>
</evidence>
<dbReference type="SUPFAM" id="SSF51110">
    <property type="entry name" value="alpha-D-mannose-specific plant lectins"/>
    <property type="match status" value="1"/>
</dbReference>
<comment type="caution">
    <text evidence="7">The sequence shown here is derived from an EMBL/GenBank/DDBJ whole genome shotgun (WGS) entry which is preliminary data.</text>
</comment>
<dbReference type="Gene3D" id="1.10.510.10">
    <property type="entry name" value="Transferase(Phosphotransferase) domain 1"/>
    <property type="match status" value="1"/>
</dbReference>
<keyword evidence="3" id="KW-0325">Glycoprotein</keyword>
<dbReference type="InterPro" id="IPR000719">
    <property type="entry name" value="Prot_kinase_dom"/>
</dbReference>
<feature type="domain" description="Bulb-type lectin" evidence="6">
    <location>
        <begin position="203"/>
        <end position="332"/>
    </location>
</feature>
<evidence type="ECO:0000259" key="6">
    <source>
        <dbReference type="PROSITE" id="PS50927"/>
    </source>
</evidence>
<gene>
    <name evidence="7" type="ORF">CQW23_06553</name>
</gene>
<dbReference type="PANTHER" id="PTHR47976:SF108">
    <property type="entry name" value="G-TYPE LECTIN S-RECEPTOR-LIKE SERINE_THREONINE-PROTEIN KINASE LECRK1"/>
    <property type="match status" value="1"/>
</dbReference>
<dbReference type="InterPro" id="IPR051343">
    <property type="entry name" value="G-type_lectin_kinases/EP1-like"/>
</dbReference>
<evidence type="ECO:0008006" key="9">
    <source>
        <dbReference type="Google" id="ProtNLM"/>
    </source>
</evidence>
<dbReference type="GO" id="GO:0005524">
    <property type="term" value="F:ATP binding"/>
    <property type="evidence" value="ECO:0007669"/>
    <property type="project" value="InterPro"/>
</dbReference>
<feature type="domain" description="Protein kinase" evidence="5">
    <location>
        <begin position="535"/>
        <end position="888"/>
    </location>
</feature>
<keyword evidence="2" id="KW-0732">Signal</keyword>
<name>A0A2G2X3Q7_CAPBA</name>
<evidence type="ECO:0000256" key="4">
    <source>
        <dbReference type="SAM" id="MobiDB-lite"/>
    </source>
</evidence>
<dbReference type="PANTHER" id="PTHR47976">
    <property type="entry name" value="G-TYPE LECTIN S-RECEPTOR-LIKE SERINE/THREONINE-PROTEIN KINASE SD2-5"/>
    <property type="match status" value="1"/>
</dbReference>
<dbReference type="CDD" id="cd00028">
    <property type="entry name" value="B_lectin"/>
    <property type="match status" value="1"/>
</dbReference>
<organism evidence="7 8">
    <name type="scientific">Capsicum baccatum</name>
    <name type="common">Peruvian pepper</name>
    <dbReference type="NCBI Taxonomy" id="33114"/>
    <lineage>
        <taxon>Eukaryota</taxon>
        <taxon>Viridiplantae</taxon>
        <taxon>Streptophyta</taxon>
        <taxon>Embryophyta</taxon>
        <taxon>Tracheophyta</taxon>
        <taxon>Spermatophyta</taxon>
        <taxon>Magnoliopsida</taxon>
        <taxon>eudicotyledons</taxon>
        <taxon>Gunneridae</taxon>
        <taxon>Pentapetalae</taxon>
        <taxon>asterids</taxon>
        <taxon>lamiids</taxon>
        <taxon>Solanales</taxon>
        <taxon>Solanaceae</taxon>
        <taxon>Solanoideae</taxon>
        <taxon>Capsiceae</taxon>
        <taxon>Capsicum</taxon>
    </lineage>
</organism>
<keyword evidence="1" id="KW-0245">EGF-like domain</keyword>
<dbReference type="Gene3D" id="2.90.10.30">
    <property type="match status" value="1"/>
</dbReference>
<evidence type="ECO:0000313" key="7">
    <source>
        <dbReference type="EMBL" id="PHT52091.1"/>
    </source>
</evidence>
<dbReference type="InterPro" id="IPR036426">
    <property type="entry name" value="Bulb-type_lectin_dom_sf"/>
</dbReference>
<dbReference type="AlphaFoldDB" id="A0A2G2X3Q7"/>
<dbReference type="OrthoDB" id="1224134at2759"/>
<proteinExistence type="predicted"/>
<dbReference type="Proteomes" id="UP000224567">
    <property type="component" value="Unassembled WGS sequence"/>
</dbReference>
<keyword evidence="8" id="KW-1185">Reference proteome</keyword>
<dbReference type="PROSITE" id="PS50011">
    <property type="entry name" value="PROTEIN_KINASE_DOM"/>
    <property type="match status" value="1"/>
</dbReference>
<reference evidence="7 8" key="1">
    <citation type="journal article" date="2017" name="Genome Biol.">
        <title>New reference genome sequences of hot pepper reveal the massive evolution of plant disease-resistance genes by retroduplication.</title>
        <authorList>
            <person name="Kim S."/>
            <person name="Park J."/>
            <person name="Yeom S.I."/>
            <person name="Kim Y.M."/>
            <person name="Seo E."/>
            <person name="Kim K.T."/>
            <person name="Kim M.S."/>
            <person name="Lee J.M."/>
            <person name="Cheong K."/>
            <person name="Shin H.S."/>
            <person name="Kim S.B."/>
            <person name="Han K."/>
            <person name="Lee J."/>
            <person name="Park M."/>
            <person name="Lee H.A."/>
            <person name="Lee H.Y."/>
            <person name="Lee Y."/>
            <person name="Oh S."/>
            <person name="Lee J.H."/>
            <person name="Choi E."/>
            <person name="Choi E."/>
            <person name="Lee S.E."/>
            <person name="Jeon J."/>
            <person name="Kim H."/>
            <person name="Choi G."/>
            <person name="Song H."/>
            <person name="Lee J."/>
            <person name="Lee S.C."/>
            <person name="Kwon J.K."/>
            <person name="Lee H.Y."/>
            <person name="Koo N."/>
            <person name="Hong Y."/>
            <person name="Kim R.W."/>
            <person name="Kang W.H."/>
            <person name="Huh J.H."/>
            <person name="Kang B.C."/>
            <person name="Yang T.J."/>
            <person name="Lee Y.H."/>
            <person name="Bennetzen J.L."/>
            <person name="Choi D."/>
        </authorList>
    </citation>
    <scope>NUCLEOTIDE SEQUENCE [LARGE SCALE GENOMIC DNA]</scope>
    <source>
        <strain evidence="8">cv. PBC81</strain>
    </source>
</reference>
<feature type="region of interest" description="Disordered" evidence="4">
    <location>
        <begin position="41"/>
        <end position="87"/>
    </location>
</feature>
<dbReference type="InterPro" id="IPR001480">
    <property type="entry name" value="Bulb-type_lectin_dom"/>
</dbReference>
<protein>
    <recommendedName>
        <fullName evidence="9">Receptor-like serine/threonine-protein kinase</fullName>
    </recommendedName>
</protein>
<accession>A0A2G2X3Q7</accession>
<dbReference type="SUPFAM" id="SSF56112">
    <property type="entry name" value="Protein kinase-like (PK-like)"/>
    <property type="match status" value="1"/>
</dbReference>
<evidence type="ECO:0000313" key="8">
    <source>
        <dbReference type="Proteomes" id="UP000224567"/>
    </source>
</evidence>
<reference evidence="8" key="2">
    <citation type="journal article" date="2017" name="J. Anim. Genet.">
        <title>Multiple reference genome sequences of hot pepper reveal the massive evolution of plant disease resistance genes by retroduplication.</title>
        <authorList>
            <person name="Kim S."/>
            <person name="Park J."/>
            <person name="Yeom S.-I."/>
            <person name="Kim Y.-M."/>
            <person name="Seo E."/>
            <person name="Kim K.-T."/>
            <person name="Kim M.-S."/>
            <person name="Lee J.M."/>
            <person name="Cheong K."/>
            <person name="Shin H.-S."/>
            <person name="Kim S.-B."/>
            <person name="Han K."/>
            <person name="Lee J."/>
            <person name="Park M."/>
            <person name="Lee H.-A."/>
            <person name="Lee H.-Y."/>
            <person name="Lee Y."/>
            <person name="Oh S."/>
            <person name="Lee J.H."/>
            <person name="Choi E."/>
            <person name="Choi E."/>
            <person name="Lee S.E."/>
            <person name="Jeon J."/>
            <person name="Kim H."/>
            <person name="Choi G."/>
            <person name="Song H."/>
            <person name="Lee J."/>
            <person name="Lee S.-C."/>
            <person name="Kwon J.-K."/>
            <person name="Lee H.-Y."/>
            <person name="Koo N."/>
            <person name="Hong Y."/>
            <person name="Kim R.W."/>
            <person name="Kang W.-H."/>
            <person name="Huh J.H."/>
            <person name="Kang B.-C."/>
            <person name="Yang T.-J."/>
            <person name="Lee Y.-H."/>
            <person name="Bennetzen J.L."/>
            <person name="Choi D."/>
        </authorList>
    </citation>
    <scope>NUCLEOTIDE SEQUENCE [LARGE SCALE GENOMIC DNA]</scope>
    <source>
        <strain evidence="8">cv. PBC81</strain>
    </source>
</reference>
<dbReference type="GO" id="GO:0004672">
    <property type="term" value="F:protein kinase activity"/>
    <property type="evidence" value="ECO:0007669"/>
    <property type="project" value="InterPro"/>
</dbReference>
<dbReference type="FunFam" id="2.90.10.10:FF:000013">
    <property type="entry name" value="G-type lectin S-receptor-like serine/threonine-protein kinase LECRK1"/>
    <property type="match status" value="1"/>
</dbReference>
<dbReference type="SMART" id="SM00108">
    <property type="entry name" value="B_lectin"/>
    <property type="match status" value="1"/>
</dbReference>
<dbReference type="EMBL" id="MLFT02000003">
    <property type="protein sequence ID" value="PHT52091.1"/>
    <property type="molecule type" value="Genomic_DNA"/>
</dbReference>
<dbReference type="Pfam" id="PF00069">
    <property type="entry name" value="Pkinase"/>
    <property type="match status" value="1"/>
</dbReference>
<dbReference type="InterPro" id="IPR011009">
    <property type="entry name" value="Kinase-like_dom_sf"/>
</dbReference>
<dbReference type="PROSITE" id="PS50927">
    <property type="entry name" value="BULB_LECTIN"/>
    <property type="match status" value="1"/>
</dbReference>
<dbReference type="Pfam" id="PF01453">
    <property type="entry name" value="B_lectin"/>
    <property type="match status" value="1"/>
</dbReference>
<evidence type="ECO:0000256" key="1">
    <source>
        <dbReference type="ARBA" id="ARBA00022536"/>
    </source>
</evidence>